<feature type="non-terminal residue" evidence="3">
    <location>
        <position position="268"/>
    </location>
</feature>
<organism evidence="3 4">
    <name type="scientific">Trypanosoma theileri</name>
    <dbReference type="NCBI Taxonomy" id="67003"/>
    <lineage>
        <taxon>Eukaryota</taxon>
        <taxon>Discoba</taxon>
        <taxon>Euglenozoa</taxon>
        <taxon>Kinetoplastea</taxon>
        <taxon>Metakinetoplastina</taxon>
        <taxon>Trypanosomatida</taxon>
        <taxon>Trypanosomatidae</taxon>
        <taxon>Trypanosoma</taxon>
    </lineage>
</organism>
<reference evidence="3 4" key="1">
    <citation type="submission" date="2017-03" db="EMBL/GenBank/DDBJ databases">
        <title>An alternative strategy for trypanosome survival in the mammalian bloodstream revealed through genome and transcriptome analysis of the ubiquitous bovine parasite Trypanosoma (Megatrypanum) theileri.</title>
        <authorList>
            <person name="Kelly S."/>
            <person name="Ivens A."/>
            <person name="Mott A."/>
            <person name="O'Neill E."/>
            <person name="Emms D."/>
            <person name="Macleod O."/>
            <person name="Voorheis P."/>
            <person name="Matthews J."/>
            <person name="Matthews K."/>
            <person name="Carrington M."/>
        </authorList>
    </citation>
    <scope>NUCLEOTIDE SEQUENCE [LARGE SCALE GENOMIC DNA]</scope>
    <source>
        <strain evidence="3">Edinburgh</strain>
    </source>
</reference>
<dbReference type="RefSeq" id="XP_028877308.1">
    <property type="nucleotide sequence ID" value="XM_029031390.1"/>
</dbReference>
<accession>A0A1X0NER3</accession>
<name>A0A1X0NER3_9TRYP</name>
<dbReference type="VEuPathDB" id="TriTrypDB:TM35_000821000"/>
<keyword evidence="2" id="KW-0732">Signal</keyword>
<dbReference type="Proteomes" id="UP000192257">
    <property type="component" value="Unassembled WGS sequence"/>
</dbReference>
<evidence type="ECO:0000256" key="2">
    <source>
        <dbReference type="SAM" id="SignalP"/>
    </source>
</evidence>
<dbReference type="EMBL" id="NBCO01000082">
    <property type="protein sequence ID" value="ORC82810.1"/>
    <property type="molecule type" value="Genomic_DNA"/>
</dbReference>
<feature type="region of interest" description="Disordered" evidence="1">
    <location>
        <begin position="244"/>
        <end position="268"/>
    </location>
</feature>
<keyword evidence="4" id="KW-1185">Reference proteome</keyword>
<protein>
    <submittedName>
        <fullName evidence="3">Uncharacterized protein</fullName>
    </submittedName>
</protein>
<feature type="signal peptide" evidence="2">
    <location>
        <begin position="1"/>
        <end position="27"/>
    </location>
</feature>
<feature type="chain" id="PRO_5013027005" evidence="2">
    <location>
        <begin position="28"/>
        <end position="268"/>
    </location>
</feature>
<sequence length="268" mass="30374">MTTMFVQLRRVVYLLVLLHFCTCVAYANESSVTEVNAEQKVKEFKIMRNELKILMSATPKSQNALNDEVRACDVYSLRALNAVERLKSLTERAKVAMSLINTSTTQEEMKERWKEEETALQEANDVLSNITLAVNKTREAAEEFNKTLTKMEEVSKTIVSRATEFLKPDADFSRWPSDSKTEVKDLALISVSEDKFVQPFVAQKKSRVQPAFDAAKKGEEHAESLNMAVELAVQAFNKYLEKHGLKPEEEEADKVTPGNKNEESKLES</sequence>
<gene>
    <name evidence="3" type="ORF">TM35_000821000</name>
</gene>
<comment type="caution">
    <text evidence="3">The sequence shown here is derived from an EMBL/GenBank/DDBJ whole genome shotgun (WGS) entry which is preliminary data.</text>
</comment>
<dbReference type="GeneID" id="39991170"/>
<dbReference type="AlphaFoldDB" id="A0A1X0NER3"/>
<evidence type="ECO:0000313" key="3">
    <source>
        <dbReference type="EMBL" id="ORC82810.1"/>
    </source>
</evidence>
<evidence type="ECO:0000256" key="1">
    <source>
        <dbReference type="SAM" id="MobiDB-lite"/>
    </source>
</evidence>
<proteinExistence type="predicted"/>
<evidence type="ECO:0000313" key="4">
    <source>
        <dbReference type="Proteomes" id="UP000192257"/>
    </source>
</evidence>